<feature type="transmembrane region" description="Helical" evidence="9">
    <location>
        <begin position="126"/>
        <end position="145"/>
    </location>
</feature>
<dbReference type="InterPro" id="IPR045378">
    <property type="entry name" value="LNT_N"/>
</dbReference>
<feature type="transmembrane region" description="Helical" evidence="9">
    <location>
        <begin position="89"/>
        <end position="114"/>
    </location>
</feature>
<dbReference type="RefSeq" id="WP_380694559.1">
    <property type="nucleotide sequence ID" value="NZ_JBHRYR010000002.1"/>
</dbReference>
<comment type="subcellular location">
    <subcellularLocation>
        <location evidence="1 9">Cell membrane</location>
        <topology evidence="1 9">Multi-pass membrane protein</topology>
    </subcellularLocation>
</comment>
<dbReference type="Pfam" id="PF00795">
    <property type="entry name" value="CN_hydrolase"/>
    <property type="match status" value="1"/>
</dbReference>
<organism evidence="11 12">
    <name type="scientific">Saccharospirillum mangrovi</name>
    <dbReference type="NCBI Taxonomy" id="2161747"/>
    <lineage>
        <taxon>Bacteria</taxon>
        <taxon>Pseudomonadati</taxon>
        <taxon>Pseudomonadota</taxon>
        <taxon>Gammaproteobacteria</taxon>
        <taxon>Oceanospirillales</taxon>
        <taxon>Saccharospirillaceae</taxon>
        <taxon>Saccharospirillum</taxon>
    </lineage>
</organism>
<reference evidence="12" key="1">
    <citation type="journal article" date="2019" name="Int. J. Syst. Evol. Microbiol.">
        <title>The Global Catalogue of Microorganisms (GCM) 10K type strain sequencing project: providing services to taxonomists for standard genome sequencing and annotation.</title>
        <authorList>
            <consortium name="The Broad Institute Genomics Platform"/>
            <consortium name="The Broad Institute Genome Sequencing Center for Infectious Disease"/>
            <person name="Wu L."/>
            <person name="Ma J."/>
        </authorList>
    </citation>
    <scope>NUCLEOTIDE SEQUENCE [LARGE SCALE GENOMIC DNA]</scope>
    <source>
        <strain evidence="12">IBRC 10765</strain>
    </source>
</reference>
<keyword evidence="3 9" id="KW-1003">Cell membrane</keyword>
<keyword evidence="12" id="KW-1185">Reference proteome</keyword>
<keyword evidence="8 9" id="KW-0012">Acyltransferase</keyword>
<comment type="caution">
    <text evidence="11">The sequence shown here is derived from an EMBL/GenBank/DDBJ whole genome shotgun (WGS) entry which is preliminary data.</text>
</comment>
<evidence type="ECO:0000256" key="8">
    <source>
        <dbReference type="ARBA" id="ARBA00023315"/>
    </source>
</evidence>
<evidence type="ECO:0000256" key="5">
    <source>
        <dbReference type="ARBA" id="ARBA00022692"/>
    </source>
</evidence>
<dbReference type="NCBIfam" id="TIGR00546">
    <property type="entry name" value="lnt"/>
    <property type="match status" value="1"/>
</dbReference>
<dbReference type="InterPro" id="IPR003010">
    <property type="entry name" value="C-N_Hydrolase"/>
</dbReference>
<protein>
    <recommendedName>
        <fullName evidence="9">Apolipoprotein N-acyltransferase</fullName>
        <shortName evidence="9">ALP N-acyltransferase</shortName>
        <ecNumber evidence="9">2.3.1.269</ecNumber>
    </recommendedName>
</protein>
<dbReference type="Gene3D" id="3.60.110.10">
    <property type="entry name" value="Carbon-nitrogen hydrolase"/>
    <property type="match status" value="1"/>
</dbReference>
<evidence type="ECO:0000256" key="4">
    <source>
        <dbReference type="ARBA" id="ARBA00022679"/>
    </source>
</evidence>
<keyword evidence="4 9" id="KW-0808">Transferase</keyword>
<feature type="transmembrane region" description="Helical" evidence="9">
    <location>
        <begin position="64"/>
        <end position="83"/>
    </location>
</feature>
<comment type="pathway">
    <text evidence="9">Protein modification; lipoprotein biosynthesis (N-acyl transfer).</text>
</comment>
<dbReference type="Proteomes" id="UP001595617">
    <property type="component" value="Unassembled WGS sequence"/>
</dbReference>
<keyword evidence="6 9" id="KW-1133">Transmembrane helix</keyword>
<evidence type="ECO:0000256" key="3">
    <source>
        <dbReference type="ARBA" id="ARBA00022475"/>
    </source>
</evidence>
<evidence type="ECO:0000313" key="12">
    <source>
        <dbReference type="Proteomes" id="UP001595617"/>
    </source>
</evidence>
<sequence length="508" mass="56583">MNFTAQIYGLKEKHWPARLILLFTGAAVPLIFAPFYWWPLAYALPVVFWWLTTAQPPKEAFWRGWWFGGGFFGSGVSWVYFSMRTVDTPVAISLILTGAFCIALGLLFAVQAWAPARLTQQLKRPLPWLTFPLLWLVFEGIRTTLFTGMPWLLWGTLGTDNWLRGWLPVTGVFGVSLLLLLGAGLLWQCRLKDWRSVMPAIAFLTLTWGVGAAITDRHYTAPSLAQPMPVAAIQGNTDQSIKWDNAILNNILNIHVGLADQHRDAALVLWAETAIPTFPDAVPGFIRALESRANSRDQAIISGLPLRGEGRTYYNGIKAWGTGEGEYRKQHLVPFGEYLPLQSVLQGLIAFFDLPMSGFAPGPKDQPAMTLQHAGQTLRLAPLICYEAAYPGLSRQQALGSDLLIVVSNDAWFGGSLAPEQHLQITRARAIENQRPMVRATQNGITVIMDEFGFVMARAPQFVQASIEADILPRHGLTPYQRWGSWPVLVLVVLLAGSMKLRTRRSKH</sequence>
<dbReference type="HAMAP" id="MF_01148">
    <property type="entry name" value="Lnt"/>
    <property type="match status" value="1"/>
</dbReference>
<comment type="caution">
    <text evidence="9">Lacks conserved residue(s) required for the propagation of feature annotation.</text>
</comment>
<proteinExistence type="inferred from homology"/>
<dbReference type="EC" id="2.3.1.269" evidence="9"/>
<dbReference type="InterPro" id="IPR004563">
    <property type="entry name" value="Apolipo_AcylTrfase"/>
</dbReference>
<evidence type="ECO:0000256" key="7">
    <source>
        <dbReference type="ARBA" id="ARBA00023136"/>
    </source>
</evidence>
<feature type="transmembrane region" description="Helical" evidence="9">
    <location>
        <begin position="20"/>
        <end position="52"/>
    </location>
</feature>
<accession>A0ABV7ZZ97</accession>
<evidence type="ECO:0000256" key="9">
    <source>
        <dbReference type="HAMAP-Rule" id="MF_01148"/>
    </source>
</evidence>
<evidence type="ECO:0000256" key="2">
    <source>
        <dbReference type="ARBA" id="ARBA00010065"/>
    </source>
</evidence>
<evidence type="ECO:0000259" key="10">
    <source>
        <dbReference type="PROSITE" id="PS50263"/>
    </source>
</evidence>
<dbReference type="InterPro" id="IPR036526">
    <property type="entry name" value="C-N_Hydrolase_sf"/>
</dbReference>
<feature type="domain" description="CN hydrolase" evidence="10">
    <location>
        <begin position="233"/>
        <end position="473"/>
    </location>
</feature>
<comment type="catalytic activity">
    <reaction evidence="9">
        <text>N-terminal S-1,2-diacyl-sn-glyceryl-L-cysteinyl-[lipoprotein] + a glycerophospholipid = N-acyl-S-1,2-diacyl-sn-glyceryl-L-cysteinyl-[lipoprotein] + a 2-acyl-sn-glycero-3-phospholipid + H(+)</text>
        <dbReference type="Rhea" id="RHEA:48228"/>
        <dbReference type="Rhea" id="RHEA-COMP:14681"/>
        <dbReference type="Rhea" id="RHEA-COMP:14684"/>
        <dbReference type="ChEBI" id="CHEBI:15378"/>
        <dbReference type="ChEBI" id="CHEBI:136912"/>
        <dbReference type="ChEBI" id="CHEBI:140656"/>
        <dbReference type="ChEBI" id="CHEBI:140657"/>
        <dbReference type="ChEBI" id="CHEBI:140660"/>
        <dbReference type="EC" id="2.3.1.269"/>
    </reaction>
</comment>
<comment type="similarity">
    <text evidence="2 9">Belongs to the CN hydrolase family. Apolipoprotein N-acyltransferase subfamily.</text>
</comment>
<dbReference type="EMBL" id="JBHRYR010000002">
    <property type="protein sequence ID" value="MFC3852435.1"/>
    <property type="molecule type" value="Genomic_DNA"/>
</dbReference>
<keyword evidence="7 9" id="KW-0472">Membrane</keyword>
<evidence type="ECO:0000256" key="6">
    <source>
        <dbReference type="ARBA" id="ARBA00022989"/>
    </source>
</evidence>
<dbReference type="PROSITE" id="PS50263">
    <property type="entry name" value="CN_HYDROLASE"/>
    <property type="match status" value="1"/>
</dbReference>
<dbReference type="Pfam" id="PF20154">
    <property type="entry name" value="LNT_N"/>
    <property type="match status" value="1"/>
</dbReference>
<dbReference type="GO" id="GO:0016746">
    <property type="term" value="F:acyltransferase activity"/>
    <property type="evidence" value="ECO:0007669"/>
    <property type="project" value="UniProtKB-KW"/>
</dbReference>
<keyword evidence="5 9" id="KW-0812">Transmembrane</keyword>
<dbReference type="PANTHER" id="PTHR38686:SF1">
    <property type="entry name" value="APOLIPOPROTEIN N-ACYLTRANSFERASE"/>
    <property type="match status" value="1"/>
</dbReference>
<gene>
    <name evidence="9 11" type="primary">lnt</name>
    <name evidence="11" type="ORF">ACFOOG_06270</name>
</gene>
<dbReference type="SUPFAM" id="SSF56317">
    <property type="entry name" value="Carbon-nitrogen hydrolase"/>
    <property type="match status" value="1"/>
</dbReference>
<evidence type="ECO:0000313" key="11">
    <source>
        <dbReference type="EMBL" id="MFC3852435.1"/>
    </source>
</evidence>
<comment type="function">
    <text evidence="9">Catalyzes the phospholipid dependent N-acylation of the N-terminal cysteine of apolipoprotein, the last step in lipoprotein maturation.</text>
</comment>
<dbReference type="CDD" id="cd07571">
    <property type="entry name" value="ALP_N-acyl_transferase"/>
    <property type="match status" value="1"/>
</dbReference>
<evidence type="ECO:0000256" key="1">
    <source>
        <dbReference type="ARBA" id="ARBA00004651"/>
    </source>
</evidence>
<name>A0ABV7ZZ97_9GAMM</name>
<feature type="transmembrane region" description="Helical" evidence="9">
    <location>
        <begin position="165"/>
        <end position="187"/>
    </location>
</feature>
<dbReference type="PANTHER" id="PTHR38686">
    <property type="entry name" value="APOLIPOPROTEIN N-ACYLTRANSFERASE"/>
    <property type="match status" value="1"/>
</dbReference>